<proteinExistence type="predicted"/>
<dbReference type="AlphaFoldDB" id="A0A183B4G7"/>
<evidence type="ECO:0000313" key="4">
    <source>
        <dbReference type="Proteomes" id="UP000272942"/>
    </source>
</evidence>
<dbReference type="PROSITE" id="PS50211">
    <property type="entry name" value="DENN"/>
    <property type="match status" value="1"/>
</dbReference>
<sequence>MKGYTQLLHFNTAVRLVFLNNFSRVFRQYDKFLVPEQMESNDHMTNKSATSKATTHSGLHAFDKVGFLSDQPETHLSFLSAFLETQMFTSFLDSRLANSSTACQTANSGDWSVVHTGSTKTNLTVFDQMISRMSDLSLNFHSGPSKLTTPGDVGPIRPMAGHVRRPAPFGQSGSSHGGLPVRPVNQAPLPDLVPASGSPSHPGYTSCTISSERIPDPVINKLTPTAGFPPLLCRGDSGPLDDYLSSLRPRTDSRLGCFPPLARELLIPPSPLLSSSRHDLFVPSTYTCGPQEPDARLPRTVSLSHRSTVAGAPTNSAPVSPPLFASSGTRSGYFNVSDPWDRKNRVAAGFGSFDTGGCLETSFDRLVAHGDYEVSTGCIVGLAAYSGKSRGAQRTQPFVQSHQFAAMQRSGMAQANWDFVDALLDECKHRTKRMVLKKMGREAVELGHGDPTVSVVEENTLVAGLCDLLERIWSHGLTTKMVSVVPELSSLHLVGFATALCVYNNLVLVA</sequence>
<evidence type="ECO:0000259" key="2">
    <source>
        <dbReference type="PROSITE" id="PS50211"/>
    </source>
</evidence>
<evidence type="ECO:0000256" key="1">
    <source>
        <dbReference type="SAM" id="MobiDB-lite"/>
    </source>
</evidence>
<accession>A0A183B4G7</accession>
<dbReference type="GO" id="GO:0005085">
    <property type="term" value="F:guanyl-nucleotide exchange factor activity"/>
    <property type="evidence" value="ECO:0007669"/>
    <property type="project" value="InterPro"/>
</dbReference>
<name>A0A183B4G7_9TREM</name>
<organism evidence="5">
    <name type="scientific">Echinostoma caproni</name>
    <dbReference type="NCBI Taxonomy" id="27848"/>
    <lineage>
        <taxon>Eukaryota</taxon>
        <taxon>Metazoa</taxon>
        <taxon>Spiralia</taxon>
        <taxon>Lophotrochozoa</taxon>
        <taxon>Platyhelminthes</taxon>
        <taxon>Trematoda</taxon>
        <taxon>Digenea</taxon>
        <taxon>Plagiorchiida</taxon>
        <taxon>Echinostomata</taxon>
        <taxon>Echinostomatoidea</taxon>
        <taxon>Echinostomatidae</taxon>
        <taxon>Echinostoma</taxon>
    </lineage>
</organism>
<gene>
    <name evidence="3" type="ORF">ECPE_LOCUS14102</name>
</gene>
<dbReference type="InterPro" id="IPR005112">
    <property type="entry name" value="dDENN_dom"/>
</dbReference>
<dbReference type="Proteomes" id="UP000272942">
    <property type="component" value="Unassembled WGS sequence"/>
</dbReference>
<dbReference type="PANTHER" id="PTHR46070:SF1">
    <property type="entry name" value="PINSTRIPE, ISOFORM A"/>
    <property type="match status" value="1"/>
</dbReference>
<dbReference type="Pfam" id="PF03455">
    <property type="entry name" value="dDENN"/>
    <property type="match status" value="1"/>
</dbReference>
<protein>
    <submittedName>
        <fullName evidence="5">UDENN domain-containing protein</fullName>
    </submittedName>
</protein>
<keyword evidence="4" id="KW-1185">Reference proteome</keyword>
<dbReference type="WBParaSite" id="ECPE_0001414201-mRNA-1">
    <property type="protein sequence ID" value="ECPE_0001414201-mRNA-1"/>
    <property type="gene ID" value="ECPE_0001414201"/>
</dbReference>
<dbReference type="SUPFAM" id="SSF140741">
    <property type="entry name" value="RUN domain-like"/>
    <property type="match status" value="1"/>
</dbReference>
<dbReference type="InterPro" id="IPR037213">
    <property type="entry name" value="Run_dom_sf"/>
</dbReference>
<dbReference type="Gene3D" id="1.20.58.900">
    <property type="match status" value="1"/>
</dbReference>
<dbReference type="InterPro" id="IPR047278">
    <property type="entry name" value="DEN5A/B"/>
</dbReference>
<feature type="compositionally biased region" description="Polar residues" evidence="1">
    <location>
        <begin position="197"/>
        <end position="211"/>
    </location>
</feature>
<dbReference type="GO" id="GO:0031267">
    <property type="term" value="F:small GTPase binding"/>
    <property type="evidence" value="ECO:0007669"/>
    <property type="project" value="InterPro"/>
</dbReference>
<feature type="domain" description="UDENN" evidence="2">
    <location>
        <begin position="1"/>
        <end position="102"/>
    </location>
</feature>
<dbReference type="OrthoDB" id="6019893at2759"/>
<feature type="region of interest" description="Disordered" evidence="1">
    <location>
        <begin position="164"/>
        <end position="211"/>
    </location>
</feature>
<evidence type="ECO:0000313" key="3">
    <source>
        <dbReference type="EMBL" id="VDP91374.1"/>
    </source>
</evidence>
<dbReference type="InterPro" id="IPR037516">
    <property type="entry name" value="Tripartite_DENN"/>
</dbReference>
<evidence type="ECO:0000313" key="5">
    <source>
        <dbReference type="WBParaSite" id="ECPE_0001414201-mRNA-1"/>
    </source>
</evidence>
<reference evidence="3 4" key="2">
    <citation type="submission" date="2018-11" db="EMBL/GenBank/DDBJ databases">
        <authorList>
            <consortium name="Pathogen Informatics"/>
        </authorList>
    </citation>
    <scope>NUCLEOTIDE SEQUENCE [LARGE SCALE GENOMIC DNA]</scope>
    <source>
        <strain evidence="3 4">Egypt</strain>
    </source>
</reference>
<reference evidence="5" key="1">
    <citation type="submission" date="2016-06" db="UniProtKB">
        <authorList>
            <consortium name="WormBaseParasite"/>
        </authorList>
    </citation>
    <scope>IDENTIFICATION</scope>
</reference>
<dbReference type="PANTHER" id="PTHR46070">
    <property type="entry name" value="PINSTRIPE, ISOFORM A"/>
    <property type="match status" value="1"/>
</dbReference>
<dbReference type="EMBL" id="UZAN01056719">
    <property type="protein sequence ID" value="VDP91374.1"/>
    <property type="molecule type" value="Genomic_DNA"/>
</dbReference>
<dbReference type="SMART" id="SM00801">
    <property type="entry name" value="dDENN"/>
    <property type="match status" value="1"/>
</dbReference>